<dbReference type="KEGG" id="cld:CLSPO_c30160"/>
<keyword evidence="1" id="KW-0472">Membrane</keyword>
<feature type="transmembrane region" description="Helical" evidence="1">
    <location>
        <begin position="129"/>
        <end position="149"/>
    </location>
</feature>
<dbReference type="Pfam" id="PF11667">
    <property type="entry name" value="DUF3267"/>
    <property type="match status" value="1"/>
</dbReference>
<gene>
    <name evidence="2" type="ORF">CLSPO_c30160</name>
</gene>
<name>A0A7U4JR19_CLOSG</name>
<feature type="transmembrane region" description="Helical" evidence="1">
    <location>
        <begin position="104"/>
        <end position="123"/>
    </location>
</feature>
<evidence type="ECO:0000313" key="2">
    <source>
        <dbReference type="EMBL" id="AKC63736.1"/>
    </source>
</evidence>
<evidence type="ECO:0000256" key="1">
    <source>
        <dbReference type="SAM" id="Phobius"/>
    </source>
</evidence>
<dbReference type="EMBL" id="CP009225">
    <property type="protein sequence ID" value="AKC63736.1"/>
    <property type="molecule type" value="Genomic_DNA"/>
</dbReference>
<dbReference type="InterPro" id="IPR021683">
    <property type="entry name" value="DUF3267"/>
</dbReference>
<organism evidence="2 3">
    <name type="scientific">Clostridium sporogenes</name>
    <dbReference type="NCBI Taxonomy" id="1509"/>
    <lineage>
        <taxon>Bacteria</taxon>
        <taxon>Bacillati</taxon>
        <taxon>Bacillota</taxon>
        <taxon>Clostridia</taxon>
        <taxon>Eubacteriales</taxon>
        <taxon>Clostridiaceae</taxon>
        <taxon>Clostridium</taxon>
    </lineage>
</organism>
<feature type="transmembrane region" description="Helical" evidence="1">
    <location>
        <begin position="42"/>
        <end position="64"/>
    </location>
</feature>
<keyword evidence="1" id="KW-0812">Transmembrane</keyword>
<feature type="transmembrane region" description="Helical" evidence="1">
    <location>
        <begin position="12"/>
        <end position="36"/>
    </location>
</feature>
<dbReference type="RefSeq" id="WP_033060931.1">
    <property type="nucleotide sequence ID" value="NZ_CP009225.1"/>
</dbReference>
<evidence type="ECO:0008006" key="4">
    <source>
        <dbReference type="Google" id="ProtNLM"/>
    </source>
</evidence>
<protein>
    <recommendedName>
        <fullName evidence="4">DUF3267 domain-containing protein</fullName>
    </recommendedName>
</protein>
<proteinExistence type="predicted"/>
<dbReference type="GeneID" id="92939647"/>
<sequence>MEFKITNKLHLKLLFIALIFSIIFHNYLNTIIFNFLKKSIDIFNYSITISFILLIATITMITIAHELIHGLTFTIFGGTVKYKFKLIYAATEEISNKPISLTQFTIILLAPVTVISLFSLLIPNWIGNLIFISNLIGSVGDLYMSISLIKYPYNSKIIDKPYGYYIKL</sequence>
<accession>A0A7U4JR19</accession>
<dbReference type="AlphaFoldDB" id="A0A7U4JR19"/>
<dbReference type="Proteomes" id="UP000033052">
    <property type="component" value="Chromosome"/>
</dbReference>
<keyword evidence="1" id="KW-1133">Transmembrane helix</keyword>
<reference evidence="2 3" key="1">
    <citation type="journal article" date="2015" name="PLoS ONE">
        <title>A universal mariner transposon system for forward genetic studies in the genus clostridium.</title>
        <authorList>
            <person name="Zhang Y."/>
            <person name="Grosse-Honebrink A."/>
            <person name="Minton N.P."/>
        </authorList>
    </citation>
    <scope>NUCLEOTIDE SEQUENCE [LARGE SCALE GENOMIC DNA]</scope>
    <source>
        <strain evidence="2 3">NCIMB 10696</strain>
    </source>
</reference>
<evidence type="ECO:0000313" key="3">
    <source>
        <dbReference type="Proteomes" id="UP000033052"/>
    </source>
</evidence>